<evidence type="ECO:0000313" key="2">
    <source>
        <dbReference type="Proteomes" id="UP001181693"/>
    </source>
</evidence>
<accession>A0AAV3B471</accession>
<dbReference type="EMBL" id="DYDO01000002">
    <property type="protein sequence ID" value="DBA29977.1"/>
    <property type="molecule type" value="Genomic_DNA"/>
</dbReference>
<dbReference type="Proteomes" id="UP001181693">
    <property type="component" value="Unassembled WGS sequence"/>
</dbReference>
<protein>
    <submittedName>
        <fullName evidence="1">Uncharacterized protein</fullName>
    </submittedName>
</protein>
<name>A0AAV3B471_PYXAD</name>
<keyword evidence="2" id="KW-1185">Reference proteome</keyword>
<proteinExistence type="predicted"/>
<sequence length="134" mass="14888">MQYISSFNPNTAVSLPNTVHDQCLDTQYHNYGMHGFLPSPCQTTHPSISQVTWFAFASPFYDPKLGRRKPSKEGISHRALTLLLLQRRKPSKRRVKIRFGKPHSAAVELGLSLRSHAGTFGPTTDEGEGLPSLA</sequence>
<dbReference type="AlphaFoldDB" id="A0AAV3B471"/>
<gene>
    <name evidence="1" type="ORF">GDO54_006021</name>
</gene>
<reference evidence="1" key="1">
    <citation type="thesis" date="2020" institute="ProQuest LLC" country="789 East Eisenhower Parkway, Ann Arbor, MI, USA">
        <title>Comparative Genomics and Chromosome Evolution.</title>
        <authorList>
            <person name="Mudd A.B."/>
        </authorList>
    </citation>
    <scope>NUCLEOTIDE SEQUENCE</scope>
    <source>
        <strain evidence="1">1538</strain>
        <tissue evidence="1">Blood</tissue>
    </source>
</reference>
<organism evidence="1 2">
    <name type="scientific">Pyxicephalus adspersus</name>
    <name type="common">African bullfrog</name>
    <dbReference type="NCBI Taxonomy" id="30357"/>
    <lineage>
        <taxon>Eukaryota</taxon>
        <taxon>Metazoa</taxon>
        <taxon>Chordata</taxon>
        <taxon>Craniata</taxon>
        <taxon>Vertebrata</taxon>
        <taxon>Euteleostomi</taxon>
        <taxon>Amphibia</taxon>
        <taxon>Batrachia</taxon>
        <taxon>Anura</taxon>
        <taxon>Neobatrachia</taxon>
        <taxon>Ranoidea</taxon>
        <taxon>Pyxicephalidae</taxon>
        <taxon>Pyxicephalinae</taxon>
        <taxon>Pyxicephalus</taxon>
    </lineage>
</organism>
<comment type="caution">
    <text evidence="1">The sequence shown here is derived from an EMBL/GenBank/DDBJ whole genome shotgun (WGS) entry which is preliminary data.</text>
</comment>
<evidence type="ECO:0000313" key="1">
    <source>
        <dbReference type="EMBL" id="DBA29977.1"/>
    </source>
</evidence>